<feature type="transmembrane region" description="Helical" evidence="8">
    <location>
        <begin position="286"/>
        <end position="312"/>
    </location>
</feature>
<feature type="region of interest" description="Disordered" evidence="7">
    <location>
        <begin position="674"/>
        <end position="718"/>
    </location>
</feature>
<proteinExistence type="inferred from homology"/>
<dbReference type="PANTHER" id="PTHR13018">
    <property type="entry name" value="PROBABLE MEMBRANE PROTEIN DUF221-RELATED"/>
    <property type="match status" value="1"/>
</dbReference>
<comment type="subcellular location">
    <subcellularLocation>
        <location evidence="1">Membrane</location>
        <topology evidence="1">Multi-pass membrane protein</topology>
    </subcellularLocation>
</comment>
<dbReference type="InterPro" id="IPR027815">
    <property type="entry name" value="CSC1/OSCA1-like_cyt"/>
</dbReference>
<name>A0AAF0EWK5_9BASI</name>
<feature type="compositionally biased region" description="Polar residues" evidence="7">
    <location>
        <begin position="683"/>
        <end position="692"/>
    </location>
</feature>
<keyword evidence="4 8" id="KW-0812">Transmembrane</keyword>
<feature type="transmembrane region" description="Helical" evidence="8">
    <location>
        <begin position="373"/>
        <end position="402"/>
    </location>
</feature>
<evidence type="ECO:0000256" key="3">
    <source>
        <dbReference type="ARBA" id="ARBA00022448"/>
    </source>
</evidence>
<feature type="transmembrane region" description="Helical" evidence="8">
    <location>
        <begin position="332"/>
        <end position="352"/>
    </location>
</feature>
<feature type="transmembrane region" description="Helical" evidence="8">
    <location>
        <begin position="63"/>
        <end position="86"/>
    </location>
</feature>
<dbReference type="Pfam" id="PF02714">
    <property type="entry name" value="RSN1_7TM"/>
    <property type="match status" value="1"/>
</dbReference>
<dbReference type="AlphaFoldDB" id="A0AAF0EWK5"/>
<dbReference type="InterPro" id="IPR003864">
    <property type="entry name" value="CSC1/OSCA1-like_7TM"/>
</dbReference>
<keyword evidence="6 8" id="KW-0472">Membrane</keyword>
<dbReference type="PANTHER" id="PTHR13018:SF149">
    <property type="entry name" value="DOMAIN PROTEIN, PUTATIVE (AFU_ORTHOLOGUE AFUA_3G11660)-RELATED"/>
    <property type="match status" value="1"/>
</dbReference>
<evidence type="ECO:0000256" key="5">
    <source>
        <dbReference type="ARBA" id="ARBA00022989"/>
    </source>
</evidence>
<gene>
    <name evidence="12" type="ORF">MCUN1_002737</name>
</gene>
<evidence type="ECO:0000256" key="2">
    <source>
        <dbReference type="ARBA" id="ARBA00007779"/>
    </source>
</evidence>
<feature type="transmembrane region" description="Helical" evidence="8">
    <location>
        <begin position="585"/>
        <end position="605"/>
    </location>
</feature>
<keyword evidence="13" id="KW-1185">Reference proteome</keyword>
<evidence type="ECO:0008006" key="14">
    <source>
        <dbReference type="Google" id="ProtNLM"/>
    </source>
</evidence>
<dbReference type="InterPro" id="IPR045122">
    <property type="entry name" value="Csc1-like"/>
</dbReference>
<feature type="domain" description="CSC1/OSCA1-like N-terminal transmembrane" evidence="10">
    <location>
        <begin position="2"/>
        <end position="83"/>
    </location>
</feature>
<evidence type="ECO:0000256" key="8">
    <source>
        <dbReference type="SAM" id="Phobius"/>
    </source>
</evidence>
<evidence type="ECO:0000256" key="1">
    <source>
        <dbReference type="ARBA" id="ARBA00004141"/>
    </source>
</evidence>
<evidence type="ECO:0000313" key="13">
    <source>
        <dbReference type="Proteomes" id="UP001219933"/>
    </source>
</evidence>
<evidence type="ECO:0000256" key="6">
    <source>
        <dbReference type="ARBA" id="ARBA00023136"/>
    </source>
</evidence>
<evidence type="ECO:0000259" key="9">
    <source>
        <dbReference type="Pfam" id="PF02714"/>
    </source>
</evidence>
<keyword evidence="3" id="KW-0813">Transport</keyword>
<dbReference type="GO" id="GO:0005227">
    <property type="term" value="F:calcium-activated cation channel activity"/>
    <property type="evidence" value="ECO:0007669"/>
    <property type="project" value="InterPro"/>
</dbReference>
<dbReference type="EMBL" id="CP119880">
    <property type="protein sequence ID" value="WFD35869.1"/>
    <property type="molecule type" value="Genomic_DNA"/>
</dbReference>
<reference evidence="12" key="1">
    <citation type="submission" date="2023-03" db="EMBL/GenBank/DDBJ databases">
        <title>Mating type loci evolution in Malassezia.</title>
        <authorList>
            <person name="Coelho M.A."/>
        </authorList>
    </citation>
    <scope>NUCLEOTIDE SEQUENCE</scope>
    <source>
        <strain evidence="12">CBS 11721</strain>
    </source>
</reference>
<dbReference type="Proteomes" id="UP001219933">
    <property type="component" value="Chromosome 4"/>
</dbReference>
<comment type="similarity">
    <text evidence="2">Belongs to the CSC1 (TC 1.A.17) family.</text>
</comment>
<evidence type="ECO:0000256" key="4">
    <source>
        <dbReference type="ARBA" id="ARBA00022692"/>
    </source>
</evidence>
<accession>A0AAF0EWK5</accession>
<feature type="transmembrane region" description="Helical" evidence="8">
    <location>
        <begin position="7"/>
        <end position="30"/>
    </location>
</feature>
<dbReference type="Pfam" id="PF14703">
    <property type="entry name" value="PHM7_cyt"/>
    <property type="match status" value="1"/>
</dbReference>
<evidence type="ECO:0000259" key="10">
    <source>
        <dbReference type="Pfam" id="PF13967"/>
    </source>
</evidence>
<dbReference type="GO" id="GO:0005886">
    <property type="term" value="C:plasma membrane"/>
    <property type="evidence" value="ECO:0007669"/>
    <property type="project" value="TreeGrafter"/>
</dbReference>
<feature type="transmembrane region" description="Helical" evidence="8">
    <location>
        <begin position="512"/>
        <end position="533"/>
    </location>
</feature>
<feature type="domain" description="CSC1/OSCA1-like 7TM region" evidence="9">
    <location>
        <begin position="286"/>
        <end position="568"/>
    </location>
</feature>
<dbReference type="InterPro" id="IPR032880">
    <property type="entry name" value="CSC1/OSCA1-like_N"/>
</dbReference>
<sequence>MFLRMLRWLFTVLAVFCCIVLIPIDVAYIANNKAKSETTDEATNNQNTQNFLSTSLAGVYGKFLWAHVVIEYIVTILILAFLWVYYRHAIRLRQQFFTSHLYQSSFSSRTLLVTNIKRTLQSDMSLRTALENTKIPYPLIEVQVGNDFGNLPAMLERQHELVHKLEVVLNRYLSRQDPNYPRPKIVIEKKLLGMGGGETVDAIDYYGAELSALEEQIDIARKDLDNQATTAYGFASVSAPQYAHTAARLLHHKHVEGLSVRLAPFPHDLIWKNLAFSRGQRQRLQFYGFLLCVLLFVVNIFPLVATSFLSNLELFSTLIGFLKSWHRASTNTFAAVSGLLPPVISVCFALILPRIMHRIVIYQGVRTKEICDLALCGQYFLFLFLTQFVVFTMFGVGLAAALTVWNSVKAHDSAGSVVDNLSYSILERVASQLPVQSIYWMSWSTVRTYMVFFELAQVVRVVLVWVQKHTSRLTPRRILELSKPPSLDYWAVYAEMLFAAAIGVIYSTLAPLVVVFIAVMFWIASFVYKYQVLYVYSTKSETGGRLWQVAMNRILVGLVCMQIIMALVVGLKVSDAQQKWDMWSWIKAIACLPPCVAVLAFKLYCRAYLDKAFRWYDPSPLDLAQSSITPPDTQSHLERQFGHPFLHEPLWVPIVAAEYMPLVRSVYGGPVRSSRHKDRVLEQQHTPDSTSILDDDSKEPSLSSISAGGMGGYLPTHTGDIELEPVRAQPPLRQNTFEPEVTPLVQQFDETPQYREPTVIETTNNDYLTLTDEYRVYSDSRSESLKESDVVSYYAAIDEQK</sequence>
<evidence type="ECO:0000313" key="12">
    <source>
        <dbReference type="EMBL" id="WFD35869.1"/>
    </source>
</evidence>
<organism evidence="12 13">
    <name type="scientific">Malassezia cuniculi</name>
    <dbReference type="NCBI Taxonomy" id="948313"/>
    <lineage>
        <taxon>Eukaryota</taxon>
        <taxon>Fungi</taxon>
        <taxon>Dikarya</taxon>
        <taxon>Basidiomycota</taxon>
        <taxon>Ustilaginomycotina</taxon>
        <taxon>Malasseziomycetes</taxon>
        <taxon>Malasseziales</taxon>
        <taxon>Malasseziaceae</taxon>
        <taxon>Malassezia</taxon>
    </lineage>
</organism>
<keyword evidence="5 8" id="KW-1133">Transmembrane helix</keyword>
<evidence type="ECO:0000259" key="11">
    <source>
        <dbReference type="Pfam" id="PF14703"/>
    </source>
</evidence>
<evidence type="ECO:0000256" key="7">
    <source>
        <dbReference type="SAM" id="MobiDB-lite"/>
    </source>
</evidence>
<feature type="domain" description="CSC1/OSCA1-like cytosolic" evidence="11">
    <location>
        <begin position="108"/>
        <end position="273"/>
    </location>
</feature>
<feature type="transmembrane region" description="Helical" evidence="8">
    <location>
        <begin position="554"/>
        <end position="573"/>
    </location>
</feature>
<dbReference type="Pfam" id="PF13967">
    <property type="entry name" value="RSN1_TM"/>
    <property type="match status" value="1"/>
</dbReference>
<protein>
    <recommendedName>
        <fullName evidence="14">DUF221-domain-containing protein</fullName>
    </recommendedName>
</protein>